<feature type="region of interest" description="Disordered" evidence="3">
    <location>
        <begin position="29"/>
        <end position="55"/>
    </location>
</feature>
<name>A0A194S5S6_RHOGW</name>
<organism evidence="4 5">
    <name type="scientific">Rhodotorula graminis (strain WP1)</name>
    <dbReference type="NCBI Taxonomy" id="578459"/>
    <lineage>
        <taxon>Eukaryota</taxon>
        <taxon>Fungi</taxon>
        <taxon>Dikarya</taxon>
        <taxon>Basidiomycota</taxon>
        <taxon>Pucciniomycotina</taxon>
        <taxon>Microbotryomycetes</taxon>
        <taxon>Sporidiobolales</taxon>
        <taxon>Sporidiobolaceae</taxon>
        <taxon>Rhodotorula</taxon>
    </lineage>
</organism>
<feature type="region of interest" description="Disordered" evidence="3">
    <location>
        <begin position="117"/>
        <end position="137"/>
    </location>
</feature>
<dbReference type="STRING" id="578459.A0A194S5S6"/>
<keyword evidence="2" id="KW-0131">Cell cycle</keyword>
<gene>
    <name evidence="4" type="ORF">RHOBADRAFT_52908</name>
</gene>
<dbReference type="GO" id="GO:0005829">
    <property type="term" value="C:cytosol"/>
    <property type="evidence" value="ECO:0007669"/>
    <property type="project" value="TreeGrafter"/>
</dbReference>
<feature type="compositionally biased region" description="Low complexity" evidence="3">
    <location>
        <begin position="429"/>
        <end position="441"/>
    </location>
</feature>
<feature type="region of interest" description="Disordered" evidence="3">
    <location>
        <begin position="703"/>
        <end position="765"/>
    </location>
</feature>
<feature type="region of interest" description="Disordered" evidence="3">
    <location>
        <begin position="1126"/>
        <end position="1347"/>
    </location>
</feature>
<feature type="compositionally biased region" description="Low complexity" evidence="3">
    <location>
        <begin position="38"/>
        <end position="47"/>
    </location>
</feature>
<dbReference type="InterPro" id="IPR007587">
    <property type="entry name" value="SAPS"/>
</dbReference>
<evidence type="ECO:0008006" key="6">
    <source>
        <dbReference type="Google" id="ProtNLM"/>
    </source>
</evidence>
<feature type="compositionally biased region" description="Acidic residues" evidence="3">
    <location>
        <begin position="1137"/>
        <end position="1149"/>
    </location>
</feature>
<protein>
    <recommendedName>
        <fullName evidence="6">SAPS-domain-containing protein</fullName>
    </recommendedName>
</protein>
<feature type="region of interest" description="Disordered" evidence="3">
    <location>
        <begin position="423"/>
        <end position="459"/>
    </location>
</feature>
<dbReference type="OrthoDB" id="10259133at2759"/>
<evidence type="ECO:0000256" key="3">
    <source>
        <dbReference type="SAM" id="MobiDB-lite"/>
    </source>
</evidence>
<feature type="compositionally biased region" description="Gly residues" evidence="3">
    <location>
        <begin position="359"/>
        <end position="376"/>
    </location>
</feature>
<comment type="similarity">
    <text evidence="1">Belongs to the SAPS family.</text>
</comment>
<feature type="region of interest" description="Disordered" evidence="3">
    <location>
        <begin position="627"/>
        <end position="685"/>
    </location>
</feature>
<dbReference type="EMBL" id="KQ474077">
    <property type="protein sequence ID" value="KPV75894.1"/>
    <property type="molecule type" value="Genomic_DNA"/>
</dbReference>
<feature type="region of interest" description="Disordered" evidence="3">
    <location>
        <begin position="1009"/>
        <end position="1040"/>
    </location>
</feature>
<dbReference type="OMA" id="EYPENDF"/>
<feature type="compositionally biased region" description="Basic and acidic residues" evidence="3">
    <location>
        <begin position="1278"/>
        <end position="1292"/>
    </location>
</feature>
<dbReference type="RefSeq" id="XP_018271943.1">
    <property type="nucleotide sequence ID" value="XM_018416569.1"/>
</dbReference>
<dbReference type="GO" id="GO:0019888">
    <property type="term" value="F:protein phosphatase regulator activity"/>
    <property type="evidence" value="ECO:0007669"/>
    <property type="project" value="TreeGrafter"/>
</dbReference>
<sequence>MSFWKLTKALAAAPTDGINGVLAPLKALDDHVDPPVRSPSSSPSTSSEPDHLSPDDLAAHYRALDTLLAEPDLLSEIKSGSNPRLTDFLARKEIVLRLGGWVVWGLGRGFVDPHDAADDEGGAAAGRGFDSGLLPDEMEQGKVPDEVLAAGERERKGMGGVPRRRDVTAEGKFAEGDPVEETDFERKSANYPRICTEILVSSSPSLTDSLFRHDSASSKPHTCPSPASFLLPFWESILGSTELQLASRAQQVGFWARVNSVLLDGPMGQEVLSQILTIPHLPARLLALLPFCSPINDLLLLLLRVSRPPSPLVPSAVTQTIRMLDPFSALGKPGHVAAEELLRGIIEICLAVPRAQGGAGGPGGAPFGGPGAGPGAGEEPVFEWRDTTLARKIADEKSVRTLLDWVLAGQDEAAPVRPAPVVEDAAHGPAPALSPSDAASSEAGSATVVDEQDDDARQRELRTSSLISSLAVLTELIRKNNSDFVEQQMLTWARRRQAAEAERELLEADGAEVVRDPRDEHDDRVDDKGPSVVDLGTMLSLVARRIGEFQQLVQKPRSSTAPVRTAGGMLSPLTLERFRICEFYAELLHCSNMSLLNRADRTAALYDENGHLARGFDAADELAAALAAPGQSSAEDELDLPRGLQSPELPVPSDFSTSPNDHSFGPYSGMSTPSGRESLDEESGGVLTKAEAKELKAIIAAAGKIDEEDDDGDDERGKVAADEGQEVDPASTPGAATSDGAKRDSRTSNGSSTREEHDLPPTPSVYSVASRQLPAVPLPPGPLLKSKFLEHGVIPTMLTLFFEFPWHNFLHNVVFDLVQQIFHGRLDRTLDRQLAESVFTDGKLCERLLDGQKANDVAAAARTNMRLGYMSHLVLIAEEAVKLFERFPELHQAVESSIPQPAWSEFVSTTLREARERDSAPLGGGRTGLSLSIDKAPSASSLSDEDDEFPMNSARAMRAMDAAGGPGGGSVGGAEGGGLGKMAAAADVGGASSVSDQFSRYLADALTSDRAVGSSDEDDEDDNWLGGSRFDPGDVDFELDADADSRTPRAFGFDDRFDAAGPSAFGSRVGSTDDDGEWASYSTGQSASTSGADAFGSDDFSPTVASTSATSHDGFTSFAPTFGSDFVSASSLSAPQQDEDDFGDFEGGDSSEAFPSGASITLPPMDSFDDFDFGEETRAGGPAAPSFGGAVDRPPFARTATEEEDGSDRFGRLSLGDMSEPGSPAEVQDKPLPSIDDALANDALATSHDDPHDGSTAADRATSPTEPLGPSVHPGAHLTHDGMVEVEVEGRTVRAPADDIILAHRRNSLDGTQCRPSFEQRRTSSSSSIGRRSSSTERDNVTPSSSS</sequence>
<evidence type="ECO:0000256" key="2">
    <source>
        <dbReference type="ARBA" id="ARBA00023306"/>
    </source>
</evidence>
<feature type="region of interest" description="Disordered" evidence="3">
    <location>
        <begin position="508"/>
        <end position="530"/>
    </location>
</feature>
<dbReference type="GO" id="GO:0019903">
    <property type="term" value="F:protein phosphatase binding"/>
    <property type="evidence" value="ECO:0007669"/>
    <property type="project" value="InterPro"/>
</dbReference>
<keyword evidence="5" id="KW-1185">Reference proteome</keyword>
<feature type="compositionally biased region" description="Basic and acidic residues" evidence="3">
    <location>
        <begin position="508"/>
        <end position="529"/>
    </location>
</feature>
<proteinExistence type="inferred from homology"/>
<dbReference type="PANTHER" id="PTHR12634:SF8">
    <property type="entry name" value="FIERY MOUNTAIN, ISOFORM D"/>
    <property type="match status" value="1"/>
</dbReference>
<feature type="compositionally biased region" description="Low complexity" evidence="3">
    <location>
        <begin position="1179"/>
        <end position="1190"/>
    </location>
</feature>
<accession>A0A194S5S6</accession>
<feature type="region of interest" description="Disordered" evidence="3">
    <location>
        <begin position="359"/>
        <end position="380"/>
    </location>
</feature>
<dbReference type="PANTHER" id="PTHR12634">
    <property type="entry name" value="SIT4 YEAST -ASSOCIATING PROTEIN-RELATED"/>
    <property type="match status" value="1"/>
</dbReference>
<feature type="compositionally biased region" description="Polar residues" evidence="3">
    <location>
        <begin position="1127"/>
        <end position="1136"/>
    </location>
</feature>
<evidence type="ECO:0000313" key="5">
    <source>
        <dbReference type="Proteomes" id="UP000053890"/>
    </source>
</evidence>
<reference evidence="4 5" key="1">
    <citation type="journal article" date="2015" name="Front. Microbiol.">
        <title>Genome sequence of the plant growth promoting endophytic yeast Rhodotorula graminis WP1.</title>
        <authorList>
            <person name="Firrincieli A."/>
            <person name="Otillar R."/>
            <person name="Salamov A."/>
            <person name="Schmutz J."/>
            <person name="Khan Z."/>
            <person name="Redman R.S."/>
            <person name="Fleck N.D."/>
            <person name="Lindquist E."/>
            <person name="Grigoriev I.V."/>
            <person name="Doty S.L."/>
        </authorList>
    </citation>
    <scope>NUCLEOTIDE SEQUENCE [LARGE SCALE GENOMIC DNA]</scope>
    <source>
        <strain evidence="4 5">WP1</strain>
    </source>
</reference>
<feature type="region of interest" description="Disordered" evidence="3">
    <location>
        <begin position="1062"/>
        <end position="1114"/>
    </location>
</feature>
<dbReference type="GO" id="GO:0005634">
    <property type="term" value="C:nucleus"/>
    <property type="evidence" value="ECO:0007669"/>
    <property type="project" value="TreeGrafter"/>
</dbReference>
<feature type="compositionally biased region" description="Polar residues" evidence="3">
    <location>
        <begin position="1103"/>
        <end position="1114"/>
    </location>
</feature>
<evidence type="ECO:0000313" key="4">
    <source>
        <dbReference type="EMBL" id="KPV75894.1"/>
    </source>
</evidence>
<feature type="compositionally biased region" description="Low complexity" evidence="3">
    <location>
        <begin position="1323"/>
        <end position="1333"/>
    </location>
</feature>
<dbReference type="Proteomes" id="UP000053890">
    <property type="component" value="Unassembled WGS sequence"/>
</dbReference>
<dbReference type="Pfam" id="PF04499">
    <property type="entry name" value="SAPS"/>
    <property type="match status" value="1"/>
</dbReference>
<evidence type="ECO:0000256" key="1">
    <source>
        <dbReference type="ARBA" id="ARBA00006180"/>
    </source>
</evidence>
<feature type="region of interest" description="Disordered" evidence="3">
    <location>
        <begin position="914"/>
        <end position="948"/>
    </location>
</feature>
<dbReference type="GeneID" id="28977017"/>
<feature type="compositionally biased region" description="Polar residues" evidence="3">
    <location>
        <begin position="1080"/>
        <end position="1091"/>
    </location>
</feature>